<gene>
    <name evidence="1" type="ORF">Aory04_000778100</name>
</gene>
<sequence>MPTMSMIIVIAQRGSCWTYEKRRQYEVEVLAHHCFFGVFLAALRITKPGNIDTLEPEAVSTCLARRQPKAIRIKAEQSLPRWMGTPASGCLNAIESNHWRKSDSALP</sequence>
<dbReference type="AlphaFoldDB" id="A0AAN4YM56"/>
<comment type="caution">
    <text evidence="1">The sequence shown here is derived from an EMBL/GenBank/DDBJ whole genome shotgun (WGS) entry which is preliminary data.</text>
</comment>
<reference evidence="1" key="1">
    <citation type="submission" date="2023-04" db="EMBL/GenBank/DDBJ databases">
        <title>Aspergillus oryzae NBRC 4228.</title>
        <authorList>
            <person name="Ichikawa N."/>
            <person name="Sato H."/>
            <person name="Tonouchi N."/>
        </authorList>
    </citation>
    <scope>NUCLEOTIDE SEQUENCE</scope>
    <source>
        <strain evidence="1">NBRC 4228</strain>
    </source>
</reference>
<protein>
    <submittedName>
        <fullName evidence="1">Unnamed protein product</fullName>
    </submittedName>
</protein>
<proteinExistence type="predicted"/>
<dbReference type="EMBL" id="BSYA01000093">
    <property type="protein sequence ID" value="GMG31995.1"/>
    <property type="molecule type" value="Genomic_DNA"/>
</dbReference>
<evidence type="ECO:0000313" key="2">
    <source>
        <dbReference type="Proteomes" id="UP001165205"/>
    </source>
</evidence>
<accession>A0AAN4YM56</accession>
<name>A0AAN4YM56_ASPOZ</name>
<organism evidence="1 2">
    <name type="scientific">Aspergillus oryzae</name>
    <name type="common">Yellow koji mold</name>
    <dbReference type="NCBI Taxonomy" id="5062"/>
    <lineage>
        <taxon>Eukaryota</taxon>
        <taxon>Fungi</taxon>
        <taxon>Dikarya</taxon>
        <taxon>Ascomycota</taxon>
        <taxon>Pezizomycotina</taxon>
        <taxon>Eurotiomycetes</taxon>
        <taxon>Eurotiomycetidae</taxon>
        <taxon>Eurotiales</taxon>
        <taxon>Aspergillaceae</taxon>
        <taxon>Aspergillus</taxon>
        <taxon>Aspergillus subgen. Circumdati</taxon>
    </lineage>
</organism>
<dbReference type="Proteomes" id="UP001165205">
    <property type="component" value="Unassembled WGS sequence"/>
</dbReference>
<evidence type="ECO:0000313" key="1">
    <source>
        <dbReference type="EMBL" id="GMG31995.1"/>
    </source>
</evidence>